<evidence type="ECO:0000256" key="6">
    <source>
        <dbReference type="SAM" id="MobiDB-lite"/>
    </source>
</evidence>
<reference evidence="7 8" key="1">
    <citation type="journal article" date="2019" name="Int. J. Syst. Evol. Microbiol.">
        <title>The Global Catalogue of Microorganisms (GCM) 10K type strain sequencing project: providing services to taxonomists for standard genome sequencing and annotation.</title>
        <authorList>
            <consortium name="The Broad Institute Genomics Platform"/>
            <consortium name="The Broad Institute Genome Sequencing Center for Infectious Disease"/>
            <person name="Wu L."/>
            <person name="Ma J."/>
        </authorList>
    </citation>
    <scope>NUCLEOTIDE SEQUENCE [LARGE SCALE GENOMIC DNA]</scope>
    <source>
        <strain evidence="7 8">GX21</strain>
    </source>
</reference>
<name>A0ABD6A0Y4_9EURY</name>
<keyword evidence="3 5" id="KW-0067">ATP-binding</keyword>
<keyword evidence="2 5" id="KW-0547">Nucleotide-binding</keyword>
<dbReference type="InterPro" id="IPR027409">
    <property type="entry name" value="GroEL-like_apical_dom_sf"/>
</dbReference>
<evidence type="ECO:0000256" key="5">
    <source>
        <dbReference type="RuleBase" id="RU004187"/>
    </source>
</evidence>
<feature type="compositionally biased region" description="Basic and acidic residues" evidence="6">
    <location>
        <begin position="525"/>
        <end position="537"/>
    </location>
</feature>
<accession>A0ABD6A0Y4</accession>
<dbReference type="EMBL" id="JBHTAT010000001">
    <property type="protein sequence ID" value="MFC7256557.1"/>
    <property type="molecule type" value="Genomic_DNA"/>
</dbReference>
<dbReference type="InterPro" id="IPR002423">
    <property type="entry name" value="Cpn60/GroEL/TCP-1"/>
</dbReference>
<dbReference type="InterPro" id="IPR017998">
    <property type="entry name" value="Chaperone_TCP-1"/>
</dbReference>
<dbReference type="RefSeq" id="WP_379705532.1">
    <property type="nucleotide sequence ID" value="NZ_JBHTAT010000001.1"/>
</dbReference>
<dbReference type="Gene3D" id="3.50.7.10">
    <property type="entry name" value="GroEL"/>
    <property type="match status" value="1"/>
</dbReference>
<comment type="caution">
    <text evidence="7">The sequence shown here is derived from an EMBL/GenBank/DDBJ whole genome shotgun (WGS) entry which is preliminary data.</text>
</comment>
<keyword evidence="8" id="KW-1185">Reference proteome</keyword>
<keyword evidence="4 5" id="KW-0143">Chaperone</keyword>
<dbReference type="GO" id="GO:0005524">
    <property type="term" value="F:ATP binding"/>
    <property type="evidence" value="ECO:0007669"/>
    <property type="project" value="UniProtKB-KW"/>
</dbReference>
<organism evidence="7 8">
    <name type="scientific">Haloplanus litoreus</name>
    <dbReference type="NCBI Taxonomy" id="767515"/>
    <lineage>
        <taxon>Archaea</taxon>
        <taxon>Methanobacteriati</taxon>
        <taxon>Methanobacteriota</taxon>
        <taxon>Stenosarchaea group</taxon>
        <taxon>Halobacteria</taxon>
        <taxon>Halobacteriales</taxon>
        <taxon>Haloferacaceae</taxon>
        <taxon>Haloplanus</taxon>
    </lineage>
</organism>
<evidence type="ECO:0000256" key="2">
    <source>
        <dbReference type="ARBA" id="ARBA00022741"/>
    </source>
</evidence>
<dbReference type="InterPro" id="IPR027413">
    <property type="entry name" value="GROEL-like_equatorial_sf"/>
</dbReference>
<dbReference type="PROSITE" id="PS00750">
    <property type="entry name" value="TCP1_1"/>
    <property type="match status" value="1"/>
</dbReference>
<evidence type="ECO:0000313" key="8">
    <source>
        <dbReference type="Proteomes" id="UP001596434"/>
    </source>
</evidence>
<dbReference type="SUPFAM" id="SSF48592">
    <property type="entry name" value="GroEL equatorial domain-like"/>
    <property type="match status" value="1"/>
</dbReference>
<dbReference type="SUPFAM" id="SSF54849">
    <property type="entry name" value="GroEL-intermediate domain like"/>
    <property type="match status" value="1"/>
</dbReference>
<dbReference type="GeneID" id="96954949"/>
<proteinExistence type="inferred from homology"/>
<dbReference type="Proteomes" id="UP001596434">
    <property type="component" value="Unassembled WGS sequence"/>
</dbReference>
<dbReference type="PRINTS" id="PR00304">
    <property type="entry name" value="TCOMPLEXTCP1"/>
</dbReference>
<evidence type="ECO:0000313" key="7">
    <source>
        <dbReference type="EMBL" id="MFC7256557.1"/>
    </source>
</evidence>
<feature type="region of interest" description="Disordered" evidence="6">
    <location>
        <begin position="521"/>
        <end position="554"/>
    </location>
</feature>
<dbReference type="NCBIfam" id="NF041083">
    <property type="entry name" value="thermosome_beta"/>
    <property type="match status" value="1"/>
</dbReference>
<dbReference type="NCBIfam" id="NF041082">
    <property type="entry name" value="thermosome_alpha"/>
    <property type="match status" value="1"/>
</dbReference>
<dbReference type="PANTHER" id="PTHR11353">
    <property type="entry name" value="CHAPERONIN"/>
    <property type="match status" value="1"/>
</dbReference>
<dbReference type="Gene3D" id="1.10.560.10">
    <property type="entry name" value="GroEL-like equatorial domain"/>
    <property type="match status" value="1"/>
</dbReference>
<dbReference type="Pfam" id="PF00118">
    <property type="entry name" value="Cpn60_TCP1"/>
    <property type="match status" value="1"/>
</dbReference>
<protein>
    <submittedName>
        <fullName evidence="7">Thermosome subunit alpha</fullName>
    </submittedName>
</protein>
<evidence type="ECO:0000256" key="4">
    <source>
        <dbReference type="ARBA" id="ARBA00023186"/>
    </source>
</evidence>
<dbReference type="InterPro" id="IPR054827">
    <property type="entry name" value="thermosome_alpha"/>
</dbReference>
<gene>
    <name evidence="7" type="primary">thsA</name>
    <name evidence="7" type="ORF">ACFQKE_14825</name>
</gene>
<dbReference type="SUPFAM" id="SSF52029">
    <property type="entry name" value="GroEL apical domain-like"/>
    <property type="match status" value="1"/>
</dbReference>
<evidence type="ECO:0000256" key="3">
    <source>
        <dbReference type="ARBA" id="ARBA00022840"/>
    </source>
</evidence>
<dbReference type="Gene3D" id="3.30.260.10">
    <property type="entry name" value="TCP-1-like chaperonin intermediate domain"/>
    <property type="match status" value="1"/>
</dbReference>
<dbReference type="InterPro" id="IPR053374">
    <property type="entry name" value="TCP-1_chaperonin"/>
</dbReference>
<sequence>MNGTDAIANVTRRTEGRTAGELNVAAGTALAEMLRTTLGPNGRDKMLVGDGTVVLTNDGASIVDRMDIESPAAKLVADVARAQSGELGDGSTSAIVLAGALLDEAESLLDDGFHPTTVVEGYHEAARRVHETLDAVALPSDGDDPLRNVVATAITGRWDDERTAFLADLAVRAYRAARDDGDVHLENVTIHGVAGGETTDSELLDGLVVDIDASSTSLSEVPTPVPRRLRDARVAVVDDQLTIQSPDAVSRYSLESVDDLRRAQEHESAEYRRYAETLDAHDVNVLFCQKSVDDRLRALLAREGIIVFERTRQDEVHKLERATGARAVMRLDALDEEAVGHADEVERVDLGGGSFVVVRDASSTQVSVLLRAGTAHVVDETERIVTDAIALLETFDDRSGLVPGGGATEVALASDLRDYGRGVAGREALAVESFADALETIPVALARNAGLDPIDTLLELRRRHAEGEGRVGIDGDAGDLVDVVDRGVVEPTRLKERVVANATDAAALVLRIDGVIETAGSAGGDGHDHDHDHDHGHAGGLQSDPGGYPWAIGH</sequence>
<dbReference type="AlphaFoldDB" id="A0ABD6A0Y4"/>
<dbReference type="InterPro" id="IPR002194">
    <property type="entry name" value="Chaperonin_TCP-1_CS"/>
</dbReference>
<comment type="similarity">
    <text evidence="1 5">Belongs to the TCP-1 chaperonin family.</text>
</comment>
<dbReference type="InterPro" id="IPR027410">
    <property type="entry name" value="TCP-1-like_intermed_sf"/>
</dbReference>
<evidence type="ECO:0000256" key="1">
    <source>
        <dbReference type="ARBA" id="ARBA00008020"/>
    </source>
</evidence>